<evidence type="ECO:0000313" key="3">
    <source>
        <dbReference type="Proteomes" id="UP000800093"/>
    </source>
</evidence>
<dbReference type="Proteomes" id="UP000800093">
    <property type="component" value="Unassembled WGS sequence"/>
</dbReference>
<keyword evidence="3" id="KW-1185">Reference proteome</keyword>
<reference evidence="3" key="1">
    <citation type="journal article" date="2020" name="Stud. Mycol.">
        <title>101 Dothideomycetes genomes: A test case for predicting lifestyles and emergence of pathogens.</title>
        <authorList>
            <person name="Haridas S."/>
            <person name="Albert R."/>
            <person name="Binder M."/>
            <person name="Bloem J."/>
            <person name="LaButti K."/>
            <person name="Salamov A."/>
            <person name="Andreopoulos B."/>
            <person name="Baker S."/>
            <person name="Barry K."/>
            <person name="Bills G."/>
            <person name="Bluhm B."/>
            <person name="Cannon C."/>
            <person name="Castanera R."/>
            <person name="Culley D."/>
            <person name="Daum C."/>
            <person name="Ezra D."/>
            <person name="Gonzalez J."/>
            <person name="Henrissat B."/>
            <person name="Kuo A."/>
            <person name="Liang C."/>
            <person name="Lipzen A."/>
            <person name="Lutzoni F."/>
            <person name="Magnuson J."/>
            <person name="Mondo S."/>
            <person name="Nolan M."/>
            <person name="Ohm R."/>
            <person name="Pangilinan J."/>
            <person name="Park H.-J."/>
            <person name="Ramirez L."/>
            <person name="Alfaro M."/>
            <person name="Sun H."/>
            <person name="Tritt A."/>
            <person name="Yoshinaga Y."/>
            <person name="Zwiers L.-H."/>
            <person name="Turgeon B."/>
            <person name="Goodwin S."/>
            <person name="Spatafora J."/>
            <person name="Crous P."/>
            <person name="Grigoriev I."/>
        </authorList>
    </citation>
    <scope>NUCLEOTIDE SEQUENCE [LARGE SCALE GENOMIC DNA]</scope>
    <source>
        <strain evidence="3">CBS 304.66</strain>
    </source>
</reference>
<name>A0A9P4MXK2_9PLEO</name>
<keyword evidence="1" id="KW-0812">Transmembrane</keyword>
<organism evidence="2 3">
    <name type="scientific">Lojkania enalia</name>
    <dbReference type="NCBI Taxonomy" id="147567"/>
    <lineage>
        <taxon>Eukaryota</taxon>
        <taxon>Fungi</taxon>
        <taxon>Dikarya</taxon>
        <taxon>Ascomycota</taxon>
        <taxon>Pezizomycotina</taxon>
        <taxon>Dothideomycetes</taxon>
        <taxon>Pleosporomycetidae</taxon>
        <taxon>Pleosporales</taxon>
        <taxon>Pleosporales incertae sedis</taxon>
        <taxon>Lojkania</taxon>
    </lineage>
</organism>
<sequence length="71" mass="7716">MSSIPHESVVSSATALSAAYLPLSGTLLALFCGQLQILLRHLQTSNLSRRQADDSKRILKKPYKTFSQIGG</sequence>
<accession>A0A9P4MXK2</accession>
<protein>
    <submittedName>
        <fullName evidence="2">Uncharacterized protein</fullName>
    </submittedName>
</protein>
<evidence type="ECO:0000313" key="2">
    <source>
        <dbReference type="EMBL" id="KAF2258342.1"/>
    </source>
</evidence>
<keyword evidence="1" id="KW-1133">Transmembrane helix</keyword>
<dbReference type="EMBL" id="ML986768">
    <property type="protein sequence ID" value="KAF2258342.1"/>
    <property type="molecule type" value="Genomic_DNA"/>
</dbReference>
<feature type="transmembrane region" description="Helical" evidence="1">
    <location>
        <begin position="20"/>
        <end position="39"/>
    </location>
</feature>
<keyword evidence="1" id="KW-0472">Membrane</keyword>
<dbReference type="AlphaFoldDB" id="A0A9P4MXK2"/>
<gene>
    <name evidence="2" type="ORF">CC78DRAFT_537872</name>
</gene>
<proteinExistence type="predicted"/>
<comment type="caution">
    <text evidence="2">The sequence shown here is derived from an EMBL/GenBank/DDBJ whole genome shotgun (WGS) entry which is preliminary data.</text>
</comment>
<evidence type="ECO:0000256" key="1">
    <source>
        <dbReference type="SAM" id="Phobius"/>
    </source>
</evidence>